<dbReference type="OrthoDB" id="5243844at2"/>
<dbReference type="InterPro" id="IPR008920">
    <property type="entry name" value="TF_FadR/GntR_C"/>
</dbReference>
<dbReference type="PANTHER" id="PTHR43537:SF53">
    <property type="entry name" value="HTH-TYPE TRANSCRIPTIONAL REPRESSOR NANR"/>
    <property type="match status" value="1"/>
</dbReference>
<keyword evidence="2" id="KW-0238">DNA-binding</keyword>
<dbReference type="Pfam" id="PF00392">
    <property type="entry name" value="GntR"/>
    <property type="match status" value="1"/>
</dbReference>
<evidence type="ECO:0000256" key="3">
    <source>
        <dbReference type="ARBA" id="ARBA00023163"/>
    </source>
</evidence>
<keyword evidence="3" id="KW-0804">Transcription</keyword>
<dbReference type="Proteomes" id="UP000245474">
    <property type="component" value="Unassembled WGS sequence"/>
</dbReference>
<dbReference type="GO" id="GO:0003700">
    <property type="term" value="F:DNA-binding transcription factor activity"/>
    <property type="evidence" value="ECO:0007669"/>
    <property type="project" value="InterPro"/>
</dbReference>
<comment type="caution">
    <text evidence="5">The sequence shown here is derived from an EMBL/GenBank/DDBJ whole genome shotgun (WGS) entry which is preliminary data.</text>
</comment>
<dbReference type="InterPro" id="IPR036390">
    <property type="entry name" value="WH_DNA-bd_sf"/>
</dbReference>
<dbReference type="InterPro" id="IPR011711">
    <property type="entry name" value="GntR_C"/>
</dbReference>
<dbReference type="PROSITE" id="PS50949">
    <property type="entry name" value="HTH_GNTR"/>
    <property type="match status" value="1"/>
</dbReference>
<dbReference type="RefSeq" id="WP_109679206.1">
    <property type="nucleotide sequence ID" value="NZ_CP086615.1"/>
</dbReference>
<proteinExistence type="predicted"/>
<keyword evidence="1" id="KW-0805">Transcription regulation</keyword>
<dbReference type="PANTHER" id="PTHR43537">
    <property type="entry name" value="TRANSCRIPTIONAL REGULATOR, GNTR FAMILY"/>
    <property type="match status" value="1"/>
</dbReference>
<reference evidence="5 6" key="1">
    <citation type="submission" date="2018-05" db="EMBL/GenBank/DDBJ databases">
        <title>Spiribacter halobius sp. nov., a moderately halophilic bacterium isolated from marine solar saltern.</title>
        <authorList>
            <person name="Zheng W.-S."/>
            <person name="Lu D.-C."/>
            <person name="Du Z.-J."/>
        </authorList>
    </citation>
    <scope>NUCLEOTIDE SEQUENCE [LARGE SCALE GENOMIC DNA]</scope>
    <source>
        <strain evidence="5 6">E85</strain>
    </source>
</reference>
<dbReference type="Pfam" id="PF07729">
    <property type="entry name" value="FCD"/>
    <property type="match status" value="1"/>
</dbReference>
<dbReference type="AlphaFoldDB" id="A0A2U2MZN8"/>
<organism evidence="5 6">
    <name type="scientific">Sediminicurvatus halobius</name>
    <dbReference type="NCBI Taxonomy" id="2182432"/>
    <lineage>
        <taxon>Bacteria</taxon>
        <taxon>Pseudomonadati</taxon>
        <taxon>Pseudomonadota</taxon>
        <taxon>Gammaproteobacteria</taxon>
        <taxon>Chromatiales</taxon>
        <taxon>Ectothiorhodospiraceae</taxon>
        <taxon>Sediminicurvatus</taxon>
    </lineage>
</organism>
<dbReference type="CDD" id="cd07377">
    <property type="entry name" value="WHTH_GntR"/>
    <property type="match status" value="1"/>
</dbReference>
<name>A0A2U2MZN8_9GAMM</name>
<protein>
    <submittedName>
        <fullName evidence="5">GntR family transcriptional regulator</fullName>
    </submittedName>
</protein>
<dbReference type="SMART" id="SM00345">
    <property type="entry name" value="HTH_GNTR"/>
    <property type="match status" value="1"/>
</dbReference>
<evidence type="ECO:0000259" key="4">
    <source>
        <dbReference type="PROSITE" id="PS50949"/>
    </source>
</evidence>
<evidence type="ECO:0000256" key="2">
    <source>
        <dbReference type="ARBA" id="ARBA00023125"/>
    </source>
</evidence>
<dbReference type="SUPFAM" id="SSF46785">
    <property type="entry name" value="Winged helix' DNA-binding domain"/>
    <property type="match status" value="1"/>
</dbReference>
<dbReference type="Gene3D" id="1.10.10.10">
    <property type="entry name" value="Winged helix-like DNA-binding domain superfamily/Winged helix DNA-binding domain"/>
    <property type="match status" value="1"/>
</dbReference>
<evidence type="ECO:0000313" key="6">
    <source>
        <dbReference type="Proteomes" id="UP000245474"/>
    </source>
</evidence>
<dbReference type="Gene3D" id="1.20.120.530">
    <property type="entry name" value="GntR ligand-binding domain-like"/>
    <property type="match status" value="1"/>
</dbReference>
<accession>A0A2U2MZN8</accession>
<evidence type="ECO:0000256" key="1">
    <source>
        <dbReference type="ARBA" id="ARBA00023015"/>
    </source>
</evidence>
<dbReference type="SMART" id="SM00895">
    <property type="entry name" value="FCD"/>
    <property type="match status" value="1"/>
</dbReference>
<feature type="domain" description="HTH gntR-type" evidence="4">
    <location>
        <begin position="21"/>
        <end position="88"/>
    </location>
</feature>
<dbReference type="InterPro" id="IPR000524">
    <property type="entry name" value="Tscrpt_reg_HTH_GntR"/>
</dbReference>
<sequence length="251" mass="26740">MSSEGGHATGAPGVADAVSASPRDARIYREIVDAIVDHRLRPGARLPEDALSEVFGVSRTGIRKVLQRLALERLVTIRPRRGAQVSRPSAREARNVFAARQLAECGSIPEVIARFDGADERALQALAERECVAQQRGAQSEAIRLSAAFHVRLVGVADNDILTSFVEQLTSLSSLIIAVYGSPRSVGCDCGEHGDLVPLLASGQASVAREWLTDHLSRIEASLDFAGGEEVTPDFEAIFFGEAARGTAAGQ</sequence>
<gene>
    <name evidence="5" type="ORF">DEM34_12765</name>
</gene>
<dbReference type="SUPFAM" id="SSF48008">
    <property type="entry name" value="GntR ligand-binding domain-like"/>
    <property type="match status" value="1"/>
</dbReference>
<dbReference type="EMBL" id="QFFI01000020">
    <property type="protein sequence ID" value="PWG62340.1"/>
    <property type="molecule type" value="Genomic_DNA"/>
</dbReference>
<evidence type="ECO:0000313" key="5">
    <source>
        <dbReference type="EMBL" id="PWG62340.1"/>
    </source>
</evidence>
<dbReference type="InterPro" id="IPR036388">
    <property type="entry name" value="WH-like_DNA-bd_sf"/>
</dbReference>
<keyword evidence="6" id="KW-1185">Reference proteome</keyword>
<dbReference type="GO" id="GO:0003677">
    <property type="term" value="F:DNA binding"/>
    <property type="evidence" value="ECO:0007669"/>
    <property type="project" value="UniProtKB-KW"/>
</dbReference>